<dbReference type="GO" id="GO:0016887">
    <property type="term" value="F:ATP hydrolysis activity"/>
    <property type="evidence" value="ECO:0007669"/>
    <property type="project" value="TreeGrafter"/>
</dbReference>
<dbReference type="PANTHER" id="PTHR43384:SF4">
    <property type="entry name" value="CELLULOSE BIOSYNTHESIS PROTEIN BCSQ-RELATED"/>
    <property type="match status" value="1"/>
</dbReference>
<feature type="binding site" evidence="3">
    <location>
        <begin position="31"/>
        <end position="38"/>
    </location>
    <ligand>
        <name>ATP</name>
        <dbReference type="ChEBI" id="CHEBI:30616"/>
    </ligand>
</feature>
<name>A0A7V7UB80_9FIRM</name>
<dbReference type="Pfam" id="PF10609">
    <property type="entry name" value="ParA"/>
    <property type="match status" value="1"/>
</dbReference>
<dbReference type="OrthoDB" id="9816297at2"/>
<dbReference type="GO" id="GO:0005829">
    <property type="term" value="C:cytosol"/>
    <property type="evidence" value="ECO:0007669"/>
    <property type="project" value="TreeGrafter"/>
</dbReference>
<dbReference type="PANTHER" id="PTHR43384">
    <property type="entry name" value="SEPTUM SITE-DETERMINING PROTEIN MIND HOMOLOG, CHLOROPLASTIC-RELATED"/>
    <property type="match status" value="1"/>
</dbReference>
<dbReference type="PIRSF" id="PIRSF003092">
    <property type="entry name" value="MinD"/>
    <property type="match status" value="1"/>
</dbReference>
<reference evidence="4 5" key="1">
    <citation type="submission" date="2019-09" db="EMBL/GenBank/DDBJ databases">
        <authorList>
            <person name="Valk L.C."/>
        </authorList>
    </citation>
    <scope>NUCLEOTIDE SEQUENCE [LARGE SCALE GENOMIC DNA]</scope>
    <source>
        <strain evidence="4">GalUA</strain>
    </source>
</reference>
<evidence type="ECO:0000313" key="5">
    <source>
        <dbReference type="Proteomes" id="UP000461768"/>
    </source>
</evidence>
<organism evidence="4 5">
    <name type="scientific">Candidatus Galacturonatibacter soehngenii</name>
    <dbReference type="NCBI Taxonomy" id="2307010"/>
    <lineage>
        <taxon>Bacteria</taxon>
        <taxon>Bacillati</taxon>
        <taxon>Bacillota</taxon>
        <taxon>Clostridia</taxon>
        <taxon>Lachnospirales</taxon>
        <taxon>Lachnospiraceae</taxon>
        <taxon>Candidatus Galacturonatibacter</taxon>
    </lineage>
</organism>
<protein>
    <submittedName>
        <fullName evidence="4">MinD/ParA family protein</fullName>
    </submittedName>
</protein>
<dbReference type="Gene3D" id="3.40.50.300">
    <property type="entry name" value="P-loop containing nucleotide triphosphate hydrolases"/>
    <property type="match status" value="1"/>
</dbReference>
<reference evidence="4 5" key="2">
    <citation type="submission" date="2020-02" db="EMBL/GenBank/DDBJ databases">
        <title>Candidatus Galacturonibacter soehngenii shows hetero-acetogenic catabolism of galacturonic acid but lacks a canonical carbon monoxide dehydrogenase/acetyl-CoA synthase complex.</title>
        <authorList>
            <person name="Diender M."/>
            <person name="Stouten G.R."/>
            <person name="Petersen J.F."/>
            <person name="Nielsen P.H."/>
            <person name="Dueholm M.S."/>
            <person name="Pronk J.T."/>
            <person name="Van Loosdrecht M.C.M."/>
        </authorList>
    </citation>
    <scope>NUCLEOTIDE SEQUENCE [LARGE SCALE GENOMIC DNA]</scope>
    <source>
        <strain evidence="4">GalUA</strain>
    </source>
</reference>
<dbReference type="InterPro" id="IPR033756">
    <property type="entry name" value="YlxH/NBP35"/>
</dbReference>
<proteinExistence type="predicted"/>
<dbReference type="InterPro" id="IPR050625">
    <property type="entry name" value="ParA/MinD_ATPase"/>
</dbReference>
<dbReference type="SUPFAM" id="SSF52540">
    <property type="entry name" value="P-loop containing nucleoside triphosphate hydrolases"/>
    <property type="match status" value="1"/>
</dbReference>
<dbReference type="InterPro" id="IPR027417">
    <property type="entry name" value="P-loop_NTPase"/>
</dbReference>
<keyword evidence="1 3" id="KW-0547">Nucleotide-binding</keyword>
<accession>A0A7V7UB80</accession>
<dbReference type="AlphaFoldDB" id="A0A7V7UB80"/>
<gene>
    <name evidence="4" type="ORF">F7O84_08805</name>
</gene>
<evidence type="ECO:0000256" key="1">
    <source>
        <dbReference type="ARBA" id="ARBA00022741"/>
    </source>
</evidence>
<evidence type="ECO:0000256" key="2">
    <source>
        <dbReference type="ARBA" id="ARBA00022840"/>
    </source>
</evidence>
<dbReference type="InterPro" id="IPR033875">
    <property type="entry name" value="FlhG"/>
</dbReference>
<dbReference type="Proteomes" id="UP000461768">
    <property type="component" value="Unassembled WGS sequence"/>
</dbReference>
<dbReference type="RefSeq" id="WP_151144225.1">
    <property type="nucleotide sequence ID" value="NZ_WAGX01000005.1"/>
</dbReference>
<keyword evidence="2 3" id="KW-0067">ATP-binding</keyword>
<dbReference type="GO" id="GO:0051782">
    <property type="term" value="P:negative regulation of cell division"/>
    <property type="evidence" value="ECO:0007669"/>
    <property type="project" value="TreeGrafter"/>
</dbReference>
<evidence type="ECO:0000313" key="4">
    <source>
        <dbReference type="EMBL" id="KAB1437690.1"/>
    </source>
</evidence>
<dbReference type="CDD" id="cd02038">
    <property type="entry name" value="FlhG-like"/>
    <property type="match status" value="1"/>
</dbReference>
<evidence type="ECO:0000256" key="3">
    <source>
        <dbReference type="PIRSR" id="PIRSR003092-1"/>
    </source>
</evidence>
<dbReference type="GO" id="GO:0005524">
    <property type="term" value="F:ATP binding"/>
    <property type="evidence" value="ECO:0007669"/>
    <property type="project" value="UniProtKB-KW"/>
</dbReference>
<comment type="caution">
    <text evidence="4">The sequence shown here is derived from an EMBL/GenBank/DDBJ whole genome shotgun (WGS) entry which is preliminary data.</text>
</comment>
<dbReference type="GO" id="GO:0009898">
    <property type="term" value="C:cytoplasmic side of plasma membrane"/>
    <property type="evidence" value="ECO:0007669"/>
    <property type="project" value="TreeGrafter"/>
</dbReference>
<dbReference type="InterPro" id="IPR025501">
    <property type="entry name" value="MinD_FleN"/>
</dbReference>
<dbReference type="EMBL" id="WAGX01000005">
    <property type="protein sequence ID" value="KAB1437690.1"/>
    <property type="molecule type" value="Genomic_DNA"/>
</dbReference>
<keyword evidence="5" id="KW-1185">Reference proteome</keyword>
<sequence length="293" mass="32523">MDQAQQLRNIVKLSSQRGKNASKVITVTSGKGGVGKSSSAVNLAIYLKKMGKRVIIFDADFGVANVEIMFGTVPKYNLRDLIYKGKNIKEIIAFGPEDIGFVSGGSGITELSNLNRNQIELLIRNLSELDELADYIIIDTGAGISDAVLEFVMISKEILLVITPEPTSLTDAYSLIKVLNRSHNFQSNDCMIRVISNRANSYQEGMNCYQKLDTVAKRFLNMNIHLLGVVPNDDNVSKAIIRQKPVSLLYPNSKASKAYEEISKRLANDIKEYPNKKGIAGMFNEILTSRIRR</sequence>